<evidence type="ECO:0000256" key="12">
    <source>
        <dbReference type="HAMAP-Rule" id="MF_00983"/>
    </source>
</evidence>
<dbReference type="PANTHER" id="PTHR30580">
    <property type="entry name" value="PRIMOSOMAL PROTEIN N"/>
    <property type="match status" value="1"/>
</dbReference>
<dbReference type="CDD" id="cd17929">
    <property type="entry name" value="DEXHc_priA"/>
    <property type="match status" value="1"/>
</dbReference>
<dbReference type="PROSITE" id="PS51192">
    <property type="entry name" value="HELICASE_ATP_BIND_1"/>
    <property type="match status" value="1"/>
</dbReference>
<evidence type="ECO:0000313" key="15">
    <source>
        <dbReference type="EMBL" id="RKQ73717.1"/>
    </source>
</evidence>
<evidence type="ECO:0000256" key="10">
    <source>
        <dbReference type="ARBA" id="ARBA00023235"/>
    </source>
</evidence>
<comment type="catalytic activity">
    <reaction evidence="12">
        <text>Couples ATP hydrolysis with the unwinding of duplex DNA by translocating in the 3'-5' direction.</text>
        <dbReference type="EC" id="5.6.2.4"/>
    </reaction>
</comment>
<dbReference type="EC" id="5.6.2.4" evidence="12"/>
<evidence type="ECO:0000256" key="6">
    <source>
        <dbReference type="ARBA" id="ARBA00022806"/>
    </source>
</evidence>
<dbReference type="InterPro" id="IPR041222">
    <property type="entry name" value="PriA_3primeBD"/>
</dbReference>
<dbReference type="NCBIfam" id="TIGR00595">
    <property type="entry name" value="priA"/>
    <property type="match status" value="1"/>
</dbReference>
<comment type="function">
    <text evidence="12">Initiates the restart of stalled replication forks, which reloads the replicative helicase on sites other than the origin of replication. Recognizes and binds to abandoned replication forks and remodels them to uncover a helicase loading site. Promotes assembly of the primosome at these replication forks.</text>
</comment>
<dbReference type="InterPro" id="IPR014001">
    <property type="entry name" value="Helicase_ATP-bd"/>
</dbReference>
<comment type="subunit">
    <text evidence="12">Component of the replication restart primosome.</text>
</comment>
<keyword evidence="9 12" id="KW-0238">DNA-binding</keyword>
<keyword evidence="7 12" id="KW-0862">Zinc</keyword>
<organism evidence="15 16">
    <name type="scientific">Oceanibaculum indicum</name>
    <dbReference type="NCBI Taxonomy" id="526216"/>
    <lineage>
        <taxon>Bacteria</taxon>
        <taxon>Pseudomonadati</taxon>
        <taxon>Pseudomonadota</taxon>
        <taxon>Alphaproteobacteria</taxon>
        <taxon>Rhodospirillales</taxon>
        <taxon>Oceanibaculaceae</taxon>
        <taxon>Oceanibaculum</taxon>
    </lineage>
</organism>
<dbReference type="OrthoDB" id="9759544at2"/>
<dbReference type="AlphaFoldDB" id="A0A420WRM8"/>
<dbReference type="GO" id="GO:0006269">
    <property type="term" value="P:DNA replication, synthesis of primer"/>
    <property type="evidence" value="ECO:0007669"/>
    <property type="project" value="UniProtKB-KW"/>
</dbReference>
<feature type="region of interest" description="Disordered" evidence="13">
    <location>
        <begin position="196"/>
        <end position="217"/>
    </location>
</feature>
<dbReference type="SMART" id="SM00490">
    <property type="entry name" value="HELICc"/>
    <property type="match status" value="1"/>
</dbReference>
<keyword evidence="10 12" id="KW-0413">Isomerase</keyword>
<dbReference type="InterPro" id="IPR005259">
    <property type="entry name" value="PriA"/>
</dbReference>
<dbReference type="Gene3D" id="3.40.50.300">
    <property type="entry name" value="P-loop containing nucleotide triphosphate hydrolases"/>
    <property type="match status" value="2"/>
</dbReference>
<proteinExistence type="inferred from homology"/>
<keyword evidence="2 12" id="KW-0235">DNA replication</keyword>
<accession>A0A420WRM8</accession>
<evidence type="ECO:0000256" key="13">
    <source>
        <dbReference type="SAM" id="MobiDB-lite"/>
    </source>
</evidence>
<name>A0A420WRM8_9PROT</name>
<evidence type="ECO:0000256" key="4">
    <source>
        <dbReference type="ARBA" id="ARBA00022741"/>
    </source>
</evidence>
<dbReference type="GO" id="GO:0008270">
    <property type="term" value="F:zinc ion binding"/>
    <property type="evidence" value="ECO:0007669"/>
    <property type="project" value="UniProtKB-UniRule"/>
</dbReference>
<dbReference type="FunFam" id="3.40.50.300:FF:000489">
    <property type="entry name" value="Primosome assembly protein PriA"/>
    <property type="match status" value="1"/>
</dbReference>
<evidence type="ECO:0000256" key="2">
    <source>
        <dbReference type="ARBA" id="ARBA00022705"/>
    </source>
</evidence>
<dbReference type="InterPro" id="IPR027417">
    <property type="entry name" value="P-loop_NTPase"/>
</dbReference>
<protein>
    <recommendedName>
        <fullName evidence="12">Replication restart protein PriA</fullName>
    </recommendedName>
    <alternativeName>
        <fullName evidence="12">ATP-dependent DNA helicase PriA</fullName>
        <ecNumber evidence="12">5.6.2.4</ecNumber>
    </alternativeName>
    <alternativeName>
        <fullName evidence="12">DNA 3'-5' helicase PriA</fullName>
    </alternativeName>
</protein>
<dbReference type="SMART" id="SM00487">
    <property type="entry name" value="DEXDc"/>
    <property type="match status" value="1"/>
</dbReference>
<dbReference type="SUPFAM" id="SSF52540">
    <property type="entry name" value="P-loop containing nucleoside triphosphate hydrolases"/>
    <property type="match status" value="2"/>
</dbReference>
<feature type="binding site" evidence="12">
    <location>
        <position position="454"/>
    </location>
    <ligand>
        <name>Zn(2+)</name>
        <dbReference type="ChEBI" id="CHEBI:29105"/>
        <label>1</label>
    </ligand>
</feature>
<dbReference type="InterPro" id="IPR042115">
    <property type="entry name" value="PriA_3primeBD_sf"/>
</dbReference>
<comment type="catalytic activity">
    <reaction evidence="11 12">
        <text>ATP + H2O = ADP + phosphate + H(+)</text>
        <dbReference type="Rhea" id="RHEA:13065"/>
        <dbReference type="ChEBI" id="CHEBI:15377"/>
        <dbReference type="ChEBI" id="CHEBI:15378"/>
        <dbReference type="ChEBI" id="CHEBI:30616"/>
        <dbReference type="ChEBI" id="CHEBI:43474"/>
        <dbReference type="ChEBI" id="CHEBI:456216"/>
        <dbReference type="EC" id="5.6.2.4"/>
    </reaction>
</comment>
<evidence type="ECO:0000256" key="5">
    <source>
        <dbReference type="ARBA" id="ARBA00022801"/>
    </source>
</evidence>
<dbReference type="GO" id="GO:0006310">
    <property type="term" value="P:DNA recombination"/>
    <property type="evidence" value="ECO:0007669"/>
    <property type="project" value="InterPro"/>
</dbReference>
<feature type="binding site" evidence="12">
    <location>
        <position position="481"/>
    </location>
    <ligand>
        <name>Zn(2+)</name>
        <dbReference type="ChEBI" id="CHEBI:29105"/>
        <label>2</label>
    </ligand>
</feature>
<feature type="binding site" evidence="12">
    <location>
        <position position="497"/>
    </location>
    <ligand>
        <name>Zn(2+)</name>
        <dbReference type="ChEBI" id="CHEBI:29105"/>
        <label>1</label>
    </ligand>
</feature>
<dbReference type="Pfam" id="PF18319">
    <property type="entry name" value="Zn_ribbon_PriA"/>
    <property type="match status" value="1"/>
</dbReference>
<feature type="binding site" evidence="12">
    <location>
        <position position="484"/>
    </location>
    <ligand>
        <name>Zn(2+)</name>
        <dbReference type="ChEBI" id="CHEBI:29105"/>
        <label>2</label>
    </ligand>
</feature>
<dbReference type="Gene3D" id="3.40.1440.60">
    <property type="entry name" value="PriA, 3(prime) DNA-binding domain"/>
    <property type="match status" value="1"/>
</dbReference>
<evidence type="ECO:0000256" key="9">
    <source>
        <dbReference type="ARBA" id="ARBA00023125"/>
    </source>
</evidence>
<dbReference type="GO" id="GO:0006270">
    <property type="term" value="P:DNA replication initiation"/>
    <property type="evidence" value="ECO:0007669"/>
    <property type="project" value="TreeGrafter"/>
</dbReference>
<comment type="caution">
    <text evidence="15">The sequence shown here is derived from an EMBL/GenBank/DDBJ whole genome shotgun (WGS) entry which is preliminary data.</text>
</comment>
<feature type="binding site" evidence="12">
    <location>
        <position position="466"/>
    </location>
    <ligand>
        <name>Zn(2+)</name>
        <dbReference type="ChEBI" id="CHEBI:29105"/>
        <label>2</label>
    </ligand>
</feature>
<dbReference type="GO" id="GO:0043138">
    <property type="term" value="F:3'-5' DNA helicase activity"/>
    <property type="evidence" value="ECO:0007669"/>
    <property type="project" value="UniProtKB-EC"/>
</dbReference>
<dbReference type="Pfam" id="PF00270">
    <property type="entry name" value="DEAD"/>
    <property type="match status" value="1"/>
</dbReference>
<dbReference type="GO" id="GO:0005524">
    <property type="term" value="F:ATP binding"/>
    <property type="evidence" value="ECO:0007669"/>
    <property type="project" value="UniProtKB-UniRule"/>
</dbReference>
<reference evidence="15 16" key="1">
    <citation type="submission" date="2018-10" db="EMBL/GenBank/DDBJ databases">
        <title>Comparative analysis of microorganisms from saline springs in Andes Mountain Range, Colombia.</title>
        <authorList>
            <person name="Rubin E."/>
        </authorList>
    </citation>
    <scope>NUCLEOTIDE SEQUENCE [LARGE SCALE GENOMIC DNA]</scope>
    <source>
        <strain evidence="15 16">USBA 36</strain>
    </source>
</reference>
<comment type="cofactor">
    <cofactor evidence="12">
        <name>Zn(2+)</name>
        <dbReference type="ChEBI" id="CHEBI:29105"/>
    </cofactor>
    <text evidence="12">Binds 2 zinc ions per subunit.</text>
</comment>
<dbReference type="Proteomes" id="UP000277424">
    <property type="component" value="Unassembled WGS sequence"/>
</dbReference>
<evidence type="ECO:0000259" key="14">
    <source>
        <dbReference type="PROSITE" id="PS51192"/>
    </source>
</evidence>
<dbReference type="GO" id="GO:0016887">
    <property type="term" value="F:ATP hydrolysis activity"/>
    <property type="evidence" value="ECO:0007669"/>
    <property type="project" value="RHEA"/>
</dbReference>
<evidence type="ECO:0000256" key="11">
    <source>
        <dbReference type="ARBA" id="ARBA00048988"/>
    </source>
</evidence>
<dbReference type="Pfam" id="PF18074">
    <property type="entry name" value="PriA_C"/>
    <property type="match status" value="1"/>
</dbReference>
<dbReference type="PANTHER" id="PTHR30580:SF0">
    <property type="entry name" value="PRIMOSOMAL PROTEIN N"/>
    <property type="match status" value="1"/>
</dbReference>
<keyword evidence="8 12" id="KW-0067">ATP-binding</keyword>
<feature type="binding site" evidence="12">
    <location>
        <position position="463"/>
    </location>
    <ligand>
        <name>Zn(2+)</name>
        <dbReference type="ChEBI" id="CHEBI:29105"/>
        <label>2</label>
    </ligand>
</feature>
<dbReference type="RefSeq" id="WP_121218742.1">
    <property type="nucleotide sequence ID" value="NZ_RBIG01000001.1"/>
</dbReference>
<comment type="similarity">
    <text evidence="12">Belongs to the helicase family. PriA subfamily.</text>
</comment>
<dbReference type="GO" id="GO:1990077">
    <property type="term" value="C:primosome complex"/>
    <property type="evidence" value="ECO:0007669"/>
    <property type="project" value="UniProtKB-UniRule"/>
</dbReference>
<evidence type="ECO:0000256" key="3">
    <source>
        <dbReference type="ARBA" id="ARBA00022723"/>
    </source>
</evidence>
<feature type="binding site" evidence="12">
    <location>
        <position position="494"/>
    </location>
    <ligand>
        <name>Zn(2+)</name>
        <dbReference type="ChEBI" id="CHEBI:29105"/>
        <label>1</label>
    </ligand>
</feature>
<dbReference type="NCBIfam" id="NF004070">
    <property type="entry name" value="PRK05580.2-2"/>
    <property type="match status" value="1"/>
</dbReference>
<evidence type="ECO:0000256" key="1">
    <source>
        <dbReference type="ARBA" id="ARBA00022515"/>
    </source>
</evidence>
<evidence type="ECO:0000256" key="7">
    <source>
        <dbReference type="ARBA" id="ARBA00022833"/>
    </source>
</evidence>
<dbReference type="InterPro" id="IPR040498">
    <property type="entry name" value="PriA_CRR"/>
</dbReference>
<evidence type="ECO:0000313" key="16">
    <source>
        <dbReference type="Proteomes" id="UP000277424"/>
    </source>
</evidence>
<keyword evidence="3 12" id="KW-0479">Metal-binding</keyword>
<keyword evidence="6 12" id="KW-0347">Helicase</keyword>
<dbReference type="InterPro" id="IPR001650">
    <property type="entry name" value="Helicase_C-like"/>
</dbReference>
<keyword evidence="1 12" id="KW-0639">Primosome</keyword>
<feature type="domain" description="Helicase ATP-binding" evidence="14">
    <location>
        <begin position="227"/>
        <end position="393"/>
    </location>
</feature>
<dbReference type="Pfam" id="PF17764">
    <property type="entry name" value="PriA_3primeBD"/>
    <property type="match status" value="1"/>
</dbReference>
<evidence type="ECO:0000256" key="8">
    <source>
        <dbReference type="ARBA" id="ARBA00022840"/>
    </source>
</evidence>
<keyword evidence="4 12" id="KW-0547">Nucleotide-binding</keyword>
<dbReference type="InterPro" id="IPR011545">
    <property type="entry name" value="DEAD/DEAH_box_helicase_dom"/>
</dbReference>
<dbReference type="GO" id="GO:0006302">
    <property type="term" value="P:double-strand break repair"/>
    <property type="evidence" value="ECO:0007669"/>
    <property type="project" value="InterPro"/>
</dbReference>
<sequence length="745" mass="80418">MTNETARPAAAPQHELLPRPAKPLGRATVLLPLPVGDGYDYRVPEGMALEEGSFVEVPLGKRQMLGVVWRLGGDSAVPEARLKDITGVLDVPPMPEALRGFVSWVASYTLAAPGAVLRMAMSVPAALEPPRPVTAYEADPGFDAEALRPTPARRRVLAFLAGMPPLPAAEIARQAGVSAGVVKGLAEAGALRPVLLPPALPPEQPEPDRKRADLAPDQASAAEALASGIGQGYRATLLDGVTGSGKTEVYFEAIAAALKQGQQVLVLLPEIALTPHWLERFDARFGCRPTEWHSELTQAQRRDNWRAIAEGKASIVVGARSALFLPFPALGLIVVDEEHESAFKQEEGVTYHARDMAVVRAYLAKIPIVLVSATPSLETMANVESGRYQRVSLPDRFAGAALPMIQAIDMRASKPPPGRWLSPPLVEALRGTLEAGEQALLFLNRRGYAPLTLCGACGHRLACPNCTAWLVEHRLAGRLQCHQCGHTEKLPDHCPACDSEEGFKAVGPGVERIAEEVLHLFHEARFALIASDTLGGPAAVAEMLRSVRDREVDILIGTQMVAKGHHFPMLTLVGVVDADLGLVGGDLRAAERTYQLLHQVAGRAGRAEHPGRVLLQTYEPGHKVIQALVEGDRDRFLEAEADDRRRAGMPPYGRLAALIVSGADRNQVEATALRLGRAAPRQESIRVLGPAPAPFSVLRGRHRFRLLLQAPRGVNVQAVLRHWLAQVQIPHAVRVSVDIDPYNFL</sequence>
<gene>
    <name evidence="12" type="primary">priA</name>
    <name evidence="15" type="ORF">BCL74_1508</name>
</gene>
<keyword evidence="5 12" id="KW-0378">Hydrolase</keyword>
<dbReference type="GO" id="GO:0003677">
    <property type="term" value="F:DNA binding"/>
    <property type="evidence" value="ECO:0007669"/>
    <property type="project" value="UniProtKB-UniRule"/>
</dbReference>
<dbReference type="EMBL" id="RBIG01000001">
    <property type="protein sequence ID" value="RKQ73717.1"/>
    <property type="molecule type" value="Genomic_DNA"/>
</dbReference>
<dbReference type="InterPro" id="IPR041236">
    <property type="entry name" value="PriA_C"/>
</dbReference>
<feature type="binding site" evidence="12">
    <location>
        <position position="457"/>
    </location>
    <ligand>
        <name>Zn(2+)</name>
        <dbReference type="ChEBI" id="CHEBI:29105"/>
        <label>1</label>
    </ligand>
</feature>
<dbReference type="HAMAP" id="MF_00983">
    <property type="entry name" value="PriA"/>
    <property type="match status" value="1"/>
</dbReference>